<gene>
    <name evidence="1" type="ORF">OG517_23290</name>
</gene>
<dbReference type="RefSeq" id="WP_328962928.1">
    <property type="nucleotide sequence ID" value="NZ_CP108090.1"/>
</dbReference>
<sequence length="57" mass="6368">MTEPLIVRRFDCSIEPDRYCGETEMLVCTVAEDGRPVALLLDDETRAKLLGWLGGGR</sequence>
<accession>A0ABZ1TGB6</accession>
<evidence type="ECO:0000313" key="1">
    <source>
        <dbReference type="EMBL" id="WUQ14111.1"/>
    </source>
</evidence>
<keyword evidence="2" id="KW-1185">Reference proteome</keyword>
<proteinExistence type="predicted"/>
<evidence type="ECO:0000313" key="2">
    <source>
        <dbReference type="Proteomes" id="UP001432039"/>
    </source>
</evidence>
<protein>
    <submittedName>
        <fullName evidence="1">Uncharacterized protein</fullName>
    </submittedName>
</protein>
<dbReference type="EMBL" id="CP108090">
    <property type="protein sequence ID" value="WUQ14111.1"/>
    <property type="molecule type" value="Genomic_DNA"/>
</dbReference>
<name>A0ABZ1TGB6_STRVG</name>
<dbReference type="Proteomes" id="UP001432039">
    <property type="component" value="Chromosome"/>
</dbReference>
<organism evidence="1 2">
    <name type="scientific">Streptomyces virginiae</name>
    <name type="common">Streptomyces cinnamonensis</name>
    <dbReference type="NCBI Taxonomy" id="1961"/>
    <lineage>
        <taxon>Bacteria</taxon>
        <taxon>Bacillati</taxon>
        <taxon>Actinomycetota</taxon>
        <taxon>Actinomycetes</taxon>
        <taxon>Kitasatosporales</taxon>
        <taxon>Streptomycetaceae</taxon>
        <taxon>Streptomyces</taxon>
    </lineage>
</organism>
<reference evidence="1" key="1">
    <citation type="submission" date="2022-10" db="EMBL/GenBank/DDBJ databases">
        <title>The complete genomes of actinobacterial strains from the NBC collection.</title>
        <authorList>
            <person name="Joergensen T.S."/>
            <person name="Alvarez Arevalo M."/>
            <person name="Sterndorff E.B."/>
            <person name="Faurdal D."/>
            <person name="Vuksanovic O."/>
            <person name="Mourched A.-S."/>
            <person name="Charusanti P."/>
            <person name="Shaw S."/>
            <person name="Blin K."/>
            <person name="Weber T."/>
        </authorList>
    </citation>
    <scope>NUCLEOTIDE SEQUENCE</scope>
    <source>
        <strain evidence="1">NBC_00248</strain>
    </source>
</reference>